<evidence type="ECO:0000256" key="1">
    <source>
        <dbReference type="ARBA" id="ARBA00004651"/>
    </source>
</evidence>
<feature type="transmembrane region" description="Helical" evidence="10">
    <location>
        <begin position="222"/>
        <end position="243"/>
    </location>
</feature>
<feature type="transmembrane region" description="Helical" evidence="10">
    <location>
        <begin position="182"/>
        <end position="202"/>
    </location>
</feature>
<dbReference type="PANTHER" id="PTHR43298:SF2">
    <property type="entry name" value="FMN_FAD EXPORTER YEEO-RELATED"/>
    <property type="match status" value="1"/>
</dbReference>
<dbReference type="AlphaFoldDB" id="A0A948X834"/>
<organism evidence="11 12">
    <name type="scientific">Candidatus Phocaeicola excrementipullorum</name>
    <dbReference type="NCBI Taxonomy" id="2838731"/>
    <lineage>
        <taxon>Bacteria</taxon>
        <taxon>Pseudomonadati</taxon>
        <taxon>Bacteroidota</taxon>
        <taxon>Bacteroidia</taxon>
        <taxon>Bacteroidales</taxon>
        <taxon>Bacteroidaceae</taxon>
        <taxon>Phocaeicola</taxon>
    </lineage>
</organism>
<comment type="caution">
    <text evidence="11">The sequence shown here is derived from an EMBL/GenBank/DDBJ whole genome shotgun (WGS) entry which is preliminary data.</text>
</comment>
<name>A0A948X834_9BACT</name>
<dbReference type="InterPro" id="IPR050222">
    <property type="entry name" value="MATE_MdtK"/>
</dbReference>
<evidence type="ECO:0000256" key="9">
    <source>
        <dbReference type="ARBA" id="ARBA00031636"/>
    </source>
</evidence>
<feature type="transmembrane region" description="Helical" evidence="10">
    <location>
        <begin position="347"/>
        <end position="367"/>
    </location>
</feature>
<keyword evidence="3" id="KW-0050">Antiport</keyword>
<evidence type="ECO:0000256" key="7">
    <source>
        <dbReference type="ARBA" id="ARBA00023065"/>
    </source>
</evidence>
<evidence type="ECO:0000256" key="8">
    <source>
        <dbReference type="ARBA" id="ARBA00023136"/>
    </source>
</evidence>
<evidence type="ECO:0000256" key="10">
    <source>
        <dbReference type="SAM" id="Phobius"/>
    </source>
</evidence>
<keyword evidence="6 10" id="KW-1133">Transmembrane helix</keyword>
<evidence type="ECO:0000256" key="3">
    <source>
        <dbReference type="ARBA" id="ARBA00022449"/>
    </source>
</evidence>
<proteinExistence type="predicted"/>
<keyword evidence="2" id="KW-0813">Transport</keyword>
<evidence type="ECO:0000256" key="5">
    <source>
        <dbReference type="ARBA" id="ARBA00022692"/>
    </source>
</evidence>
<dbReference type="GO" id="GO:0042910">
    <property type="term" value="F:xenobiotic transmembrane transporter activity"/>
    <property type="evidence" value="ECO:0007669"/>
    <property type="project" value="InterPro"/>
</dbReference>
<feature type="transmembrane region" description="Helical" evidence="10">
    <location>
        <begin position="110"/>
        <end position="128"/>
    </location>
</feature>
<keyword evidence="5 10" id="KW-0812">Transmembrane</keyword>
<sequence length="479" mass="51860">MSKIKNETNSLLAMIRQGKPMTGRQQLWLTVQLSVPAIVAQLSSILMQYIDASMVGSLGANASASIGLVSTTTWLFWGVCSAAATGFSVQVAHLIGAGDMERARAVLRQSIVSVFVFSLLLGLAGVAISGSLPRWLGGDPVIRRDSSLYFLIFSLFLPMLQLNFLAGGMLRCSGNMRIPSMLNILMCVLDVIFNFFLIFPTRDVELFGSTFRMPGAGLGVEGAALGTVFAEVVVAALMMGYLVTRSPELKLTGEKGRFIPRRAVLKQAAHISLPMGLEHVVICGAQIMTTVIVAPLGIIAIAANSFAITAESLCYMPGYGISDAATTLVGQSLGAGRRELTRRFSRMTVYMGMGVMAFMGVLMYVFAPQIIGIMTPVEEIRTLGTSVLRIEAFAEPMFAASIVAYGVFVGAGGTLVPSLMNFFSIWAVRLTLAFWLAPTMGLRGVWLAMCIELCFRGTIFLIRLERGKWMEKRYKISQT</sequence>
<dbReference type="Pfam" id="PF01554">
    <property type="entry name" value="MatE"/>
    <property type="match status" value="2"/>
</dbReference>
<dbReference type="GO" id="GO:0006811">
    <property type="term" value="P:monoatomic ion transport"/>
    <property type="evidence" value="ECO:0007669"/>
    <property type="project" value="UniProtKB-KW"/>
</dbReference>
<dbReference type="InterPro" id="IPR048279">
    <property type="entry name" value="MdtK-like"/>
</dbReference>
<feature type="transmembrane region" description="Helical" evidence="10">
    <location>
        <begin position="27"/>
        <end position="50"/>
    </location>
</feature>
<dbReference type="NCBIfam" id="TIGR00797">
    <property type="entry name" value="matE"/>
    <property type="match status" value="1"/>
</dbReference>
<dbReference type="GO" id="GO:0005886">
    <property type="term" value="C:plasma membrane"/>
    <property type="evidence" value="ECO:0007669"/>
    <property type="project" value="UniProtKB-SubCell"/>
</dbReference>
<reference evidence="11" key="1">
    <citation type="journal article" date="2021" name="PeerJ">
        <title>Extensive microbial diversity within the chicken gut microbiome revealed by metagenomics and culture.</title>
        <authorList>
            <person name="Gilroy R."/>
            <person name="Ravi A."/>
            <person name="Getino M."/>
            <person name="Pursley I."/>
            <person name="Horton D.L."/>
            <person name="Alikhan N.F."/>
            <person name="Baker D."/>
            <person name="Gharbi K."/>
            <person name="Hall N."/>
            <person name="Watson M."/>
            <person name="Adriaenssens E.M."/>
            <person name="Foster-Nyarko E."/>
            <person name="Jarju S."/>
            <person name="Secka A."/>
            <person name="Antonio M."/>
            <person name="Oren A."/>
            <person name="Chaudhuri R.R."/>
            <person name="La Ragione R."/>
            <person name="Hildebrand F."/>
            <person name="Pallen M.J."/>
        </authorList>
    </citation>
    <scope>NUCLEOTIDE SEQUENCE</scope>
    <source>
        <strain evidence="11">8470</strain>
    </source>
</reference>
<dbReference type="Proteomes" id="UP000784286">
    <property type="component" value="Unassembled WGS sequence"/>
</dbReference>
<evidence type="ECO:0000313" key="12">
    <source>
        <dbReference type="Proteomes" id="UP000784286"/>
    </source>
</evidence>
<reference evidence="11" key="2">
    <citation type="submission" date="2021-04" db="EMBL/GenBank/DDBJ databases">
        <authorList>
            <person name="Gilroy R."/>
        </authorList>
    </citation>
    <scope>NUCLEOTIDE SEQUENCE</scope>
    <source>
        <strain evidence="11">8470</strain>
    </source>
</reference>
<feature type="transmembrane region" description="Helical" evidence="10">
    <location>
        <begin position="419"/>
        <end position="438"/>
    </location>
</feature>
<dbReference type="CDD" id="cd13137">
    <property type="entry name" value="MATE_NorM_like"/>
    <property type="match status" value="1"/>
</dbReference>
<dbReference type="GO" id="GO:0015297">
    <property type="term" value="F:antiporter activity"/>
    <property type="evidence" value="ECO:0007669"/>
    <property type="project" value="UniProtKB-KW"/>
</dbReference>
<keyword evidence="4" id="KW-1003">Cell membrane</keyword>
<dbReference type="PIRSF" id="PIRSF006603">
    <property type="entry name" value="DinF"/>
    <property type="match status" value="1"/>
</dbReference>
<keyword evidence="7" id="KW-0406">Ion transport</keyword>
<protein>
    <recommendedName>
        <fullName evidence="9">Multidrug-efflux transporter</fullName>
    </recommendedName>
</protein>
<feature type="transmembrane region" description="Helical" evidence="10">
    <location>
        <begin position="148"/>
        <end position="170"/>
    </location>
</feature>
<dbReference type="PANTHER" id="PTHR43298">
    <property type="entry name" value="MULTIDRUG RESISTANCE PROTEIN NORM-RELATED"/>
    <property type="match status" value="1"/>
</dbReference>
<dbReference type="EMBL" id="JAHLFJ010000084">
    <property type="protein sequence ID" value="MBU3856828.1"/>
    <property type="molecule type" value="Genomic_DNA"/>
</dbReference>
<comment type="subcellular location">
    <subcellularLocation>
        <location evidence="1">Cell membrane</location>
        <topology evidence="1">Multi-pass membrane protein</topology>
    </subcellularLocation>
</comment>
<evidence type="ECO:0000256" key="6">
    <source>
        <dbReference type="ARBA" id="ARBA00022989"/>
    </source>
</evidence>
<accession>A0A948X834</accession>
<dbReference type="InterPro" id="IPR002528">
    <property type="entry name" value="MATE_fam"/>
</dbReference>
<evidence type="ECO:0000256" key="2">
    <source>
        <dbReference type="ARBA" id="ARBA00022448"/>
    </source>
</evidence>
<keyword evidence="8 10" id="KW-0472">Membrane</keyword>
<gene>
    <name evidence="11" type="ORF">H9928_09810</name>
</gene>
<feature type="transmembrane region" description="Helical" evidence="10">
    <location>
        <begin position="74"/>
        <end position="98"/>
    </location>
</feature>
<evidence type="ECO:0000313" key="11">
    <source>
        <dbReference type="EMBL" id="MBU3856828.1"/>
    </source>
</evidence>
<evidence type="ECO:0000256" key="4">
    <source>
        <dbReference type="ARBA" id="ARBA00022475"/>
    </source>
</evidence>